<name>A0AAD7Z6A0_DIPPU</name>
<dbReference type="AlphaFoldDB" id="A0AAD7Z6A0"/>
<protein>
    <submittedName>
        <fullName evidence="1">Uncharacterized protein</fullName>
    </submittedName>
</protein>
<organism evidence="1 2">
    <name type="scientific">Diploptera punctata</name>
    <name type="common">Pacific beetle cockroach</name>
    <dbReference type="NCBI Taxonomy" id="6984"/>
    <lineage>
        <taxon>Eukaryota</taxon>
        <taxon>Metazoa</taxon>
        <taxon>Ecdysozoa</taxon>
        <taxon>Arthropoda</taxon>
        <taxon>Hexapoda</taxon>
        <taxon>Insecta</taxon>
        <taxon>Pterygota</taxon>
        <taxon>Neoptera</taxon>
        <taxon>Polyneoptera</taxon>
        <taxon>Dictyoptera</taxon>
        <taxon>Blattodea</taxon>
        <taxon>Blaberoidea</taxon>
        <taxon>Blaberidae</taxon>
        <taxon>Diplopterinae</taxon>
        <taxon>Diploptera</taxon>
    </lineage>
</organism>
<feature type="non-terminal residue" evidence="1">
    <location>
        <position position="1"/>
    </location>
</feature>
<sequence length="111" mass="12887">TDDKISLIFRANIRIKNPEKQTEDNYNYKNLIKLQLELLSLNDSHHDLLQVLYIRSSRYCHGEITWPTARVGQIVLSMELCIDANGNPAKRKCTGNFVEGSFWSDEINKFQ</sequence>
<reference evidence="1" key="2">
    <citation type="submission" date="2023-05" db="EMBL/GenBank/DDBJ databases">
        <authorList>
            <person name="Fouks B."/>
        </authorList>
    </citation>
    <scope>NUCLEOTIDE SEQUENCE</scope>
    <source>
        <strain evidence="1">Stay&amp;Tobe</strain>
        <tissue evidence="1">Testes</tissue>
    </source>
</reference>
<reference evidence="1" key="1">
    <citation type="journal article" date="2023" name="IScience">
        <title>Live-bearing cockroach genome reveals convergent evolutionary mechanisms linked to viviparity in insects and beyond.</title>
        <authorList>
            <person name="Fouks B."/>
            <person name="Harrison M.C."/>
            <person name="Mikhailova A.A."/>
            <person name="Marchal E."/>
            <person name="English S."/>
            <person name="Carruthers M."/>
            <person name="Jennings E.C."/>
            <person name="Chiamaka E.L."/>
            <person name="Frigard R.A."/>
            <person name="Pippel M."/>
            <person name="Attardo G.M."/>
            <person name="Benoit J.B."/>
            <person name="Bornberg-Bauer E."/>
            <person name="Tobe S.S."/>
        </authorList>
    </citation>
    <scope>NUCLEOTIDE SEQUENCE</scope>
    <source>
        <strain evidence="1">Stay&amp;Tobe</strain>
    </source>
</reference>
<feature type="non-terminal residue" evidence="1">
    <location>
        <position position="111"/>
    </location>
</feature>
<comment type="caution">
    <text evidence="1">The sequence shown here is derived from an EMBL/GenBank/DDBJ whole genome shotgun (WGS) entry which is preliminary data.</text>
</comment>
<gene>
    <name evidence="1" type="ORF">L9F63_026083</name>
</gene>
<dbReference type="EMBL" id="JASPKZ010010553">
    <property type="protein sequence ID" value="KAJ9574268.1"/>
    <property type="molecule type" value="Genomic_DNA"/>
</dbReference>
<keyword evidence="2" id="KW-1185">Reference proteome</keyword>
<evidence type="ECO:0000313" key="1">
    <source>
        <dbReference type="EMBL" id="KAJ9574268.1"/>
    </source>
</evidence>
<evidence type="ECO:0000313" key="2">
    <source>
        <dbReference type="Proteomes" id="UP001233999"/>
    </source>
</evidence>
<accession>A0AAD7Z6A0</accession>
<proteinExistence type="predicted"/>
<dbReference type="Proteomes" id="UP001233999">
    <property type="component" value="Unassembled WGS sequence"/>
</dbReference>